<reference evidence="1 2" key="1">
    <citation type="submission" date="2018-12" db="EMBL/GenBank/DDBJ databases">
        <title>Lysinibacillus antri sp. nov., isolated from a cave soil.</title>
        <authorList>
            <person name="Narsing Rao M.P."/>
            <person name="Zhang H."/>
            <person name="Dong Z.-Y."/>
            <person name="Niu X.-K."/>
            <person name="Zhang K."/>
            <person name="Fang B.-Z."/>
            <person name="Kang Y.-Q."/>
            <person name="Xiao M."/>
            <person name="Li W.-J."/>
        </authorList>
    </citation>
    <scope>NUCLEOTIDE SEQUENCE [LARGE SCALE GENOMIC DNA]</scope>
    <source>
        <strain evidence="1 2">SYSU K30002</strain>
    </source>
</reference>
<dbReference type="InterPro" id="IPR011604">
    <property type="entry name" value="PDDEXK-like_dom_sf"/>
</dbReference>
<dbReference type="RefSeq" id="WP_126659542.1">
    <property type="nucleotide sequence ID" value="NZ_RYYR01000016.1"/>
</dbReference>
<keyword evidence="2" id="KW-1185">Reference proteome</keyword>
<dbReference type="Gene3D" id="3.90.320.10">
    <property type="match status" value="1"/>
</dbReference>
<organism evidence="1 2">
    <name type="scientific">Lysinibacillus antri</name>
    <dbReference type="NCBI Taxonomy" id="2498145"/>
    <lineage>
        <taxon>Bacteria</taxon>
        <taxon>Bacillati</taxon>
        <taxon>Bacillota</taxon>
        <taxon>Bacilli</taxon>
        <taxon>Bacillales</taxon>
        <taxon>Bacillaceae</taxon>
        <taxon>Lysinibacillus</taxon>
    </lineage>
</organism>
<gene>
    <name evidence="1" type="ORF">EK386_12670</name>
</gene>
<name>A0A3S0PNW9_9BACI</name>
<comment type="caution">
    <text evidence="1">The sequence shown here is derived from an EMBL/GenBank/DDBJ whole genome shotgun (WGS) entry which is preliminary data.</text>
</comment>
<proteinExistence type="predicted"/>
<evidence type="ECO:0008006" key="3">
    <source>
        <dbReference type="Google" id="ProtNLM"/>
    </source>
</evidence>
<accession>A0A3S0PNW9</accession>
<sequence length="126" mass="14576">MVDLIDASNQLHHFVEQTYGEKVNIHKEFPIHIKLNNQKAFGLVDYLIELSNGWIIIDHKTFPGREELWEEHAVSHLPQFQIYAHALEVTSQKPVLEAWTHMPIVGEMMHFGQSDLVISDSIVYSN</sequence>
<dbReference type="AlphaFoldDB" id="A0A3S0PNW9"/>
<dbReference type="EMBL" id="RYYR01000016">
    <property type="protein sequence ID" value="RUL51330.1"/>
    <property type="molecule type" value="Genomic_DNA"/>
</dbReference>
<evidence type="ECO:0000313" key="1">
    <source>
        <dbReference type="EMBL" id="RUL51330.1"/>
    </source>
</evidence>
<evidence type="ECO:0000313" key="2">
    <source>
        <dbReference type="Proteomes" id="UP000287910"/>
    </source>
</evidence>
<dbReference type="Proteomes" id="UP000287910">
    <property type="component" value="Unassembled WGS sequence"/>
</dbReference>
<protein>
    <recommendedName>
        <fullName evidence="3">PD-(D/E)XK endonuclease-like domain-containing protein</fullName>
    </recommendedName>
</protein>